<feature type="chain" id="PRO_5038595094" evidence="1">
    <location>
        <begin position="22"/>
        <end position="98"/>
    </location>
</feature>
<dbReference type="PROSITE" id="PS51257">
    <property type="entry name" value="PROKAR_LIPOPROTEIN"/>
    <property type="match status" value="1"/>
</dbReference>
<name>A0A084GJL8_METID</name>
<accession>A0A084GJL8</accession>
<dbReference type="EMBL" id="JNVC02000019">
    <property type="protein sequence ID" value="KEZ47530.1"/>
    <property type="molecule type" value="Genomic_DNA"/>
</dbReference>
<evidence type="ECO:0000256" key="1">
    <source>
        <dbReference type="SAM" id="SignalP"/>
    </source>
</evidence>
<keyword evidence="3" id="KW-1185">Reference proteome</keyword>
<dbReference type="Proteomes" id="UP000028549">
    <property type="component" value="Unassembled WGS sequence"/>
</dbReference>
<organism evidence="2 3">
    <name type="scientific">Metabacillus indicus</name>
    <name type="common">Bacillus indicus</name>
    <dbReference type="NCBI Taxonomy" id="246786"/>
    <lineage>
        <taxon>Bacteria</taxon>
        <taxon>Bacillati</taxon>
        <taxon>Bacillota</taxon>
        <taxon>Bacilli</taxon>
        <taxon>Bacillales</taxon>
        <taxon>Bacillaceae</taxon>
        <taxon>Metabacillus</taxon>
    </lineage>
</organism>
<proteinExistence type="predicted"/>
<sequence>MKKLMCFFILTLLVLMIGCNQEDRSDKTEIVEISSNVAVEFVKIKKDKDFVVTDTEFSDATESNNIFVYGYYKPDKDKSIVVMIDYADDYKVKGIGEN</sequence>
<evidence type="ECO:0000313" key="3">
    <source>
        <dbReference type="Proteomes" id="UP000028549"/>
    </source>
</evidence>
<gene>
    <name evidence="2" type="ORF">GS18_0219250</name>
</gene>
<feature type="signal peptide" evidence="1">
    <location>
        <begin position="1"/>
        <end position="21"/>
    </location>
</feature>
<keyword evidence="1" id="KW-0732">Signal</keyword>
<protein>
    <submittedName>
        <fullName evidence="2">Uncharacterized protein</fullName>
    </submittedName>
</protein>
<comment type="caution">
    <text evidence="2">The sequence shown here is derived from an EMBL/GenBank/DDBJ whole genome shotgun (WGS) entry which is preliminary data.</text>
</comment>
<dbReference type="AlphaFoldDB" id="A0A084GJL8"/>
<evidence type="ECO:0000313" key="2">
    <source>
        <dbReference type="EMBL" id="KEZ47530.1"/>
    </source>
</evidence>
<reference evidence="2 3" key="1">
    <citation type="journal article" date="2005" name="Int. J. Syst. Evol. Microbiol.">
        <title>Bacillus cibi sp. nov., isolated from jeotgal, a traditional Korean fermented seafood.</title>
        <authorList>
            <person name="Yoon J.H."/>
            <person name="Lee C.H."/>
            <person name="Oh T.K."/>
        </authorList>
    </citation>
    <scope>NUCLEOTIDE SEQUENCE [LARGE SCALE GENOMIC DNA]</scope>
    <source>
        <strain evidence="2 3">DSM 16189</strain>
    </source>
</reference>
<dbReference type="RefSeq" id="WP_029567089.1">
    <property type="nucleotide sequence ID" value="NZ_JNVC02000019.1"/>
</dbReference>